<sequence>MSVASKRPASVSTVVPEVVKKNTSSKKTDSAPAKADPKRASNKKQSVGGNEAAFRDKGVGRANNRAKGAPEDTARRNPKGSGSRPDRKSQMDRRDTDKQVKKGWGDDKKQLDEEAAAASIARDDELQEDADKTGEQQVDNTMTLEEYFAQLSTKNADLSKTRSVRKPNEGVDDSKWANAEEVHRTEEAFFESQKQKSLRQKQRKEKQTLEPTLTFVSEREQRPARGGARGGARGNARGGARGGNKQSSKPRAGDRSKTTVNINNTEEFPTLGN</sequence>
<feature type="domain" description="Hyaluronan/mRNA-binding protein" evidence="2">
    <location>
        <begin position="81"/>
        <end position="170"/>
    </location>
</feature>
<dbReference type="PANTHER" id="PTHR12299:SF17">
    <property type="entry name" value="AT19571P-RELATED"/>
    <property type="match status" value="1"/>
</dbReference>
<dbReference type="Gene3D" id="6.10.140.1040">
    <property type="match status" value="1"/>
</dbReference>
<comment type="caution">
    <text evidence="3">The sequence shown here is derived from an EMBL/GenBank/DDBJ whole genome shotgun (WGS) entry which is preliminary data.</text>
</comment>
<dbReference type="GO" id="GO:0003723">
    <property type="term" value="F:RNA binding"/>
    <property type="evidence" value="ECO:0007669"/>
    <property type="project" value="InterPro"/>
</dbReference>
<evidence type="ECO:0000259" key="2">
    <source>
        <dbReference type="SMART" id="SM01233"/>
    </source>
</evidence>
<dbReference type="SMART" id="SM01233">
    <property type="entry name" value="HABP4_PAI-RBP1"/>
    <property type="match status" value="1"/>
</dbReference>
<dbReference type="AlphaFoldDB" id="A0A642V365"/>
<dbReference type="PANTHER" id="PTHR12299">
    <property type="entry name" value="HYALURONIC ACID-BINDING PROTEIN 4"/>
    <property type="match status" value="1"/>
</dbReference>
<protein>
    <recommendedName>
        <fullName evidence="2">Hyaluronan/mRNA-binding protein domain-containing protein</fullName>
    </recommendedName>
</protein>
<dbReference type="OrthoDB" id="5426471at2759"/>
<dbReference type="GO" id="GO:0005634">
    <property type="term" value="C:nucleus"/>
    <property type="evidence" value="ECO:0007669"/>
    <property type="project" value="TreeGrafter"/>
</dbReference>
<dbReference type="InterPro" id="IPR039764">
    <property type="entry name" value="HABP4/SERBP1-like"/>
</dbReference>
<gene>
    <name evidence="3" type="ORF">TRICI_003692</name>
</gene>
<accession>A0A642V365</accession>
<dbReference type="Proteomes" id="UP000761534">
    <property type="component" value="Unassembled WGS sequence"/>
</dbReference>
<keyword evidence="4" id="KW-1185">Reference proteome</keyword>
<dbReference type="VEuPathDB" id="FungiDB:TRICI_003692"/>
<dbReference type="InterPro" id="IPR006861">
    <property type="entry name" value="HABP4_PAIRBP1-bd"/>
</dbReference>
<dbReference type="EMBL" id="SWFS01000269">
    <property type="protein sequence ID" value="KAA8911899.1"/>
    <property type="molecule type" value="Genomic_DNA"/>
</dbReference>
<evidence type="ECO:0000256" key="1">
    <source>
        <dbReference type="SAM" id="MobiDB-lite"/>
    </source>
</evidence>
<reference evidence="3" key="1">
    <citation type="journal article" date="2019" name="G3 (Bethesda)">
        <title>Genome Assemblies of Two Rare Opportunistic Yeast Pathogens: Diutina rugosa (syn. Candida rugosa) and Trichomonascus ciferrii (syn. Candida ciferrii).</title>
        <authorList>
            <person name="Mixao V."/>
            <person name="Saus E."/>
            <person name="Hansen A.P."/>
            <person name="Lass-Florl C."/>
            <person name="Gabaldon T."/>
        </authorList>
    </citation>
    <scope>NUCLEOTIDE SEQUENCE</scope>
    <source>
        <strain evidence="3">CBS 4856</strain>
    </source>
</reference>
<evidence type="ECO:0000313" key="3">
    <source>
        <dbReference type="EMBL" id="KAA8911899.1"/>
    </source>
</evidence>
<proteinExistence type="predicted"/>
<evidence type="ECO:0000313" key="4">
    <source>
        <dbReference type="Proteomes" id="UP000761534"/>
    </source>
</evidence>
<organism evidence="3 4">
    <name type="scientific">Trichomonascus ciferrii</name>
    <dbReference type="NCBI Taxonomy" id="44093"/>
    <lineage>
        <taxon>Eukaryota</taxon>
        <taxon>Fungi</taxon>
        <taxon>Dikarya</taxon>
        <taxon>Ascomycota</taxon>
        <taxon>Saccharomycotina</taxon>
        <taxon>Dipodascomycetes</taxon>
        <taxon>Dipodascales</taxon>
        <taxon>Trichomonascaceae</taxon>
        <taxon>Trichomonascus</taxon>
        <taxon>Trichomonascus ciferrii complex</taxon>
    </lineage>
</organism>
<feature type="compositionally biased region" description="Polar residues" evidence="1">
    <location>
        <begin position="258"/>
        <end position="273"/>
    </location>
</feature>
<feature type="compositionally biased region" description="Basic and acidic residues" evidence="1">
    <location>
        <begin position="84"/>
        <end position="112"/>
    </location>
</feature>
<dbReference type="GO" id="GO:0005737">
    <property type="term" value="C:cytoplasm"/>
    <property type="evidence" value="ECO:0007669"/>
    <property type="project" value="TreeGrafter"/>
</dbReference>
<feature type="compositionally biased region" description="Basic and acidic residues" evidence="1">
    <location>
        <begin position="121"/>
        <end position="134"/>
    </location>
</feature>
<name>A0A642V365_9ASCO</name>
<feature type="compositionally biased region" description="Basic and acidic residues" evidence="1">
    <location>
        <begin position="166"/>
        <end position="187"/>
    </location>
</feature>
<feature type="region of interest" description="Disordered" evidence="1">
    <location>
        <begin position="1"/>
        <end position="273"/>
    </location>
</feature>
<feature type="compositionally biased region" description="Gly residues" evidence="1">
    <location>
        <begin position="227"/>
        <end position="242"/>
    </location>
</feature>